<gene>
    <name evidence="1" type="ORF">Amon02_000687400</name>
</gene>
<reference evidence="1" key="1">
    <citation type="submission" date="2023-04" db="EMBL/GenBank/DDBJ databases">
        <title>Ambrosiozyma monospora NBRC 10751.</title>
        <authorList>
            <person name="Ichikawa N."/>
            <person name="Sato H."/>
            <person name="Tonouchi N."/>
        </authorList>
    </citation>
    <scope>NUCLEOTIDE SEQUENCE</scope>
    <source>
        <strain evidence="1">NBRC 10751</strain>
    </source>
</reference>
<proteinExistence type="predicted"/>
<organism evidence="1 2">
    <name type="scientific">Ambrosiozyma monospora</name>
    <name type="common">Yeast</name>
    <name type="synonym">Endomycopsis monosporus</name>
    <dbReference type="NCBI Taxonomy" id="43982"/>
    <lineage>
        <taxon>Eukaryota</taxon>
        <taxon>Fungi</taxon>
        <taxon>Dikarya</taxon>
        <taxon>Ascomycota</taxon>
        <taxon>Saccharomycotina</taxon>
        <taxon>Pichiomycetes</taxon>
        <taxon>Pichiales</taxon>
        <taxon>Pichiaceae</taxon>
        <taxon>Ambrosiozyma</taxon>
    </lineage>
</organism>
<keyword evidence="2" id="KW-1185">Reference proteome</keyword>
<evidence type="ECO:0000313" key="2">
    <source>
        <dbReference type="Proteomes" id="UP001165064"/>
    </source>
</evidence>
<dbReference type="EMBL" id="BSXS01005529">
    <property type="protein sequence ID" value="GME84483.1"/>
    <property type="molecule type" value="Genomic_DNA"/>
</dbReference>
<dbReference type="Proteomes" id="UP001165064">
    <property type="component" value="Unassembled WGS sequence"/>
</dbReference>
<accession>A0ACB5TA20</accession>
<evidence type="ECO:0000313" key="1">
    <source>
        <dbReference type="EMBL" id="GME84483.1"/>
    </source>
</evidence>
<protein>
    <submittedName>
        <fullName evidence="1">Unnamed protein product</fullName>
    </submittedName>
</protein>
<name>A0ACB5TA20_AMBMO</name>
<sequence>MRHRFSISYDSDGCRRYNNPFPLTNETGLYSFPKLEQGDVIGCGIRTGSRTVFFTRNGKKVSESKIGGHIRLPKGLQMYPTIGATNKCQIHVNLGQLGYVFIEGNVKKWGFGPLEGTEVPPPLYTKFNKDVLLESSDLDPNDLNLRNGDFPPNFWDIIATPAEFTDIDEDADELDEVTMQTLEAQGLRNGDFILPPAEPPLYSSSVEEIMNSNLDNDADAQDTENVVVGTSSDNRVQSKQSENDRN</sequence>
<comment type="caution">
    <text evidence="1">The sequence shown here is derived from an EMBL/GenBank/DDBJ whole genome shotgun (WGS) entry which is preliminary data.</text>
</comment>